<gene>
    <name evidence="2" type="ORF">C0V82_14815</name>
</gene>
<name>A0A2K9NFJ1_9PROT</name>
<dbReference type="AlphaFoldDB" id="A0A2K9NFJ1"/>
<dbReference type="InterPro" id="IPR023346">
    <property type="entry name" value="Lysozyme-like_dom_sf"/>
</dbReference>
<dbReference type="Gene3D" id="1.10.101.10">
    <property type="entry name" value="PGBD-like superfamily/PGBD"/>
    <property type="match status" value="1"/>
</dbReference>
<dbReference type="Pfam" id="PF00182">
    <property type="entry name" value="Glyco_hydro_19"/>
    <property type="match status" value="1"/>
</dbReference>
<dbReference type="PANTHER" id="PTHR34408">
    <property type="entry name" value="FAMILY PROTEIN, PUTATIVE-RELATED"/>
    <property type="match status" value="1"/>
</dbReference>
<evidence type="ECO:0000259" key="1">
    <source>
        <dbReference type="Pfam" id="PF00182"/>
    </source>
</evidence>
<feature type="domain" description="Glycoside hydrolase family 19 catalytic" evidence="1">
    <location>
        <begin position="9"/>
        <end position="144"/>
    </location>
</feature>
<dbReference type="PANTHER" id="PTHR34408:SF1">
    <property type="entry name" value="GLYCOSYL HYDROLASE FAMILY 19 DOMAIN-CONTAINING PROTEIN HI_1415"/>
    <property type="match status" value="1"/>
</dbReference>
<dbReference type="GO" id="GO:0004568">
    <property type="term" value="F:chitinase activity"/>
    <property type="evidence" value="ECO:0007669"/>
    <property type="project" value="InterPro"/>
</dbReference>
<dbReference type="Proteomes" id="UP000234752">
    <property type="component" value="Chromosome eg_1"/>
</dbReference>
<dbReference type="KEGG" id="ncb:C0V82_14815"/>
<dbReference type="OrthoDB" id="3809801at2"/>
<reference evidence="2 3" key="1">
    <citation type="submission" date="2017-12" db="EMBL/GenBank/DDBJ databases">
        <title>Genomes of bacteria within cyanobacterial aggregates.</title>
        <authorList>
            <person name="Cai H."/>
        </authorList>
    </citation>
    <scope>NUCLEOTIDE SEQUENCE [LARGE SCALE GENOMIC DNA]</scope>
    <source>
        <strain evidence="2 3">TH16</strain>
    </source>
</reference>
<dbReference type="EMBL" id="CP025611">
    <property type="protein sequence ID" value="AUN31893.1"/>
    <property type="molecule type" value="Genomic_DNA"/>
</dbReference>
<dbReference type="InterPro" id="IPR036366">
    <property type="entry name" value="PGBDSf"/>
</dbReference>
<dbReference type="Gene3D" id="1.10.530.10">
    <property type="match status" value="1"/>
</dbReference>
<organism evidence="2 3">
    <name type="scientific">Niveispirillum cyanobacteriorum</name>
    <dbReference type="NCBI Taxonomy" id="1612173"/>
    <lineage>
        <taxon>Bacteria</taxon>
        <taxon>Pseudomonadati</taxon>
        <taxon>Pseudomonadota</taxon>
        <taxon>Alphaproteobacteria</taxon>
        <taxon>Rhodospirillales</taxon>
        <taxon>Azospirillaceae</taxon>
        <taxon>Niveispirillum</taxon>
    </lineage>
</organism>
<dbReference type="GO" id="GO:0016998">
    <property type="term" value="P:cell wall macromolecule catabolic process"/>
    <property type="evidence" value="ECO:0007669"/>
    <property type="project" value="InterPro"/>
</dbReference>
<dbReference type="InterPro" id="IPR000726">
    <property type="entry name" value="Glyco_hydro_19_cat"/>
</dbReference>
<keyword evidence="3" id="KW-1185">Reference proteome</keyword>
<protein>
    <submittedName>
        <fullName evidence="2">Glycohydrolase</fullName>
    </submittedName>
</protein>
<dbReference type="SUPFAM" id="SSF53955">
    <property type="entry name" value="Lysozyme-like"/>
    <property type="match status" value="1"/>
</dbReference>
<proteinExistence type="predicted"/>
<accession>A0A2K9NFJ1</accession>
<dbReference type="GO" id="GO:0006032">
    <property type="term" value="P:chitin catabolic process"/>
    <property type="evidence" value="ECO:0007669"/>
    <property type="project" value="InterPro"/>
</dbReference>
<sequence>MAAQSDELFGSFGFADAGKSNRLPYFLANVGHESGGCTITHENLNYSTAARLCAVWPSRFPTEASAQPYVNNPQALANNVYAGRMGNTQPGDGYLYRGRGYIQLTGRDAYTAVGQAAGLDLVNNPDLAAAPENALRVACGFWAWKGLNPVCDTGDFNAVVEKINGGLNGLDDRNAWLAKVQKVLAGESVRDLNAKSTIQAVQQALNSRGYTEVGTADGIWGNNSQKGADRFRKDNNLGGVGNKVDTALLSALGL</sequence>
<dbReference type="InterPro" id="IPR052354">
    <property type="entry name" value="Cell_Wall_Dynamics_Protein"/>
</dbReference>
<evidence type="ECO:0000313" key="3">
    <source>
        <dbReference type="Proteomes" id="UP000234752"/>
    </source>
</evidence>
<keyword evidence="2" id="KW-0378">Hydrolase</keyword>
<evidence type="ECO:0000313" key="2">
    <source>
        <dbReference type="EMBL" id="AUN31893.1"/>
    </source>
</evidence>